<dbReference type="AlphaFoldDB" id="A0A1F8B9Y9"/>
<comment type="caution">
    <text evidence="1">The sequence shown here is derived from an EMBL/GenBank/DDBJ whole genome shotgun (WGS) entry which is preliminary data.</text>
</comment>
<name>A0A1F8B9Y9_9BACT</name>
<reference evidence="1 2" key="1">
    <citation type="journal article" date="2016" name="Nat. Commun.">
        <title>Thousands of microbial genomes shed light on interconnected biogeochemical processes in an aquifer system.</title>
        <authorList>
            <person name="Anantharaman K."/>
            <person name="Brown C.T."/>
            <person name="Hug L.A."/>
            <person name="Sharon I."/>
            <person name="Castelle C.J."/>
            <person name="Probst A.J."/>
            <person name="Thomas B.C."/>
            <person name="Singh A."/>
            <person name="Wilkins M.J."/>
            <person name="Karaoz U."/>
            <person name="Brodie E.L."/>
            <person name="Williams K.H."/>
            <person name="Hubbard S.S."/>
            <person name="Banfield J.F."/>
        </authorList>
    </citation>
    <scope>NUCLEOTIDE SEQUENCE [LARGE SCALE GENOMIC DNA]</scope>
</reference>
<dbReference type="EMBL" id="MGHD01000002">
    <property type="protein sequence ID" value="OGM60864.1"/>
    <property type="molecule type" value="Genomic_DNA"/>
</dbReference>
<sequence length="114" mass="13049">MERAVFRERFGKEEGERTCIKIGDSLVVVLSPSASWSHPRVPDEEEKALRIFTDRNVLKKMREKLDEFSKGHPKACGLRVPIPVNIEGVQGNVVEKEDGGFLFFMEDQFLGREK</sequence>
<dbReference type="Proteomes" id="UP000176404">
    <property type="component" value="Unassembled WGS sequence"/>
</dbReference>
<evidence type="ECO:0000313" key="1">
    <source>
        <dbReference type="EMBL" id="OGM60864.1"/>
    </source>
</evidence>
<accession>A0A1F8B9Y9</accession>
<organism evidence="1 2">
    <name type="scientific">Candidatus Woesebacteria bacterium RIFCSPLOWO2_01_FULL_39_10b</name>
    <dbReference type="NCBI Taxonomy" id="1802517"/>
    <lineage>
        <taxon>Bacteria</taxon>
        <taxon>Candidatus Woeseibacteriota</taxon>
    </lineage>
</organism>
<protein>
    <submittedName>
        <fullName evidence="1">Uncharacterized protein</fullName>
    </submittedName>
</protein>
<evidence type="ECO:0000313" key="2">
    <source>
        <dbReference type="Proteomes" id="UP000176404"/>
    </source>
</evidence>
<gene>
    <name evidence="1" type="ORF">A2892_04385</name>
</gene>
<proteinExistence type="predicted"/>